<organism evidence="2">
    <name type="scientific">hydrothermal vent metagenome</name>
    <dbReference type="NCBI Taxonomy" id="652676"/>
    <lineage>
        <taxon>unclassified sequences</taxon>
        <taxon>metagenomes</taxon>
        <taxon>ecological metagenomes</taxon>
    </lineage>
</organism>
<sequence>TLVNKYRQSGSAGIQDRTVVRIGNNQKIKGKVADEIVKHLSVTKENRPTYISVVKHIERKYGVQLSPQRISCWWRVEQENQSQKNTPNEVEQKNLELNLNDIAEPIQNVEDVNSEDSGNSEDKLKNEEQWQPNNVAGSFILYAMLDESQFLKPFIENLKGVIATSSKTVERVMLTLFFMHALRLKSIEQTKHLLAAHFGPLVLGAFCRLQSLRYAIDAITEQKHFDKALTQHYQDICKHTELGDDIYYTDGHFSCYYGRYAIPKGYDARRKQAARGRNTIYLHNSLGHNVLSFESPTNTTLSVDIETLLGELTQPGRLRQQGEILEVELERLDSGVQANTLDKALENLKKTITYVFRMGENWRFGKRWG</sequence>
<feature type="non-terminal residue" evidence="2">
    <location>
        <position position="1"/>
    </location>
</feature>
<name>A0A3B0U7Z0_9ZZZZ</name>
<feature type="region of interest" description="Disordered" evidence="1">
    <location>
        <begin position="108"/>
        <end position="127"/>
    </location>
</feature>
<dbReference type="EMBL" id="UOEN01000273">
    <property type="protein sequence ID" value="VAW15536.1"/>
    <property type="molecule type" value="Genomic_DNA"/>
</dbReference>
<dbReference type="AlphaFoldDB" id="A0A3B0U7Z0"/>
<gene>
    <name evidence="2" type="ORF">MNBD_BACTEROID05-659</name>
</gene>
<evidence type="ECO:0000256" key="1">
    <source>
        <dbReference type="SAM" id="MobiDB-lite"/>
    </source>
</evidence>
<accession>A0A3B0U7Z0</accession>
<evidence type="ECO:0000313" key="2">
    <source>
        <dbReference type="EMBL" id="VAW15536.1"/>
    </source>
</evidence>
<protein>
    <submittedName>
        <fullName evidence="2">Uncharacterized protein</fullName>
    </submittedName>
</protein>
<reference evidence="2" key="1">
    <citation type="submission" date="2018-06" db="EMBL/GenBank/DDBJ databases">
        <authorList>
            <person name="Zhirakovskaya E."/>
        </authorList>
    </citation>
    <scope>NUCLEOTIDE SEQUENCE</scope>
</reference>
<proteinExistence type="predicted"/>